<dbReference type="GO" id="GO:0030011">
    <property type="term" value="P:maintenance of cell polarity"/>
    <property type="evidence" value="ECO:0007669"/>
    <property type="project" value="TreeGrafter"/>
</dbReference>
<keyword evidence="5" id="KW-0446">Lipid-binding</keyword>
<dbReference type="PANTHER" id="PTHR10972:SF205">
    <property type="entry name" value="OXYSTEROL-BINDING PROTEIN 1"/>
    <property type="match status" value="1"/>
</dbReference>
<dbReference type="GO" id="GO:0005886">
    <property type="term" value="C:plasma membrane"/>
    <property type="evidence" value="ECO:0007669"/>
    <property type="project" value="TreeGrafter"/>
</dbReference>
<comment type="similarity">
    <text evidence="1 7">Belongs to the OSBP family.</text>
</comment>
<comment type="caution">
    <text evidence="11">The sequence shown here is derived from an EMBL/GenBank/DDBJ whole genome shotgun (WGS) entry which is preliminary data.</text>
</comment>
<evidence type="ECO:0000256" key="8">
    <source>
        <dbReference type="SAM" id="Coils"/>
    </source>
</evidence>
<dbReference type="InterPro" id="IPR000648">
    <property type="entry name" value="Oxysterol-bd"/>
</dbReference>
<keyword evidence="8" id="KW-0175">Coiled coil</keyword>
<dbReference type="SMART" id="SM00233">
    <property type="entry name" value="PH"/>
    <property type="match status" value="1"/>
</dbReference>
<dbReference type="InterPro" id="IPR037239">
    <property type="entry name" value="OSBP_sf"/>
</dbReference>
<feature type="domain" description="PH" evidence="10">
    <location>
        <begin position="321"/>
        <end position="416"/>
    </location>
</feature>
<reference evidence="11" key="1">
    <citation type="submission" date="2021-03" db="EMBL/GenBank/DDBJ databases">
        <authorList>
            <person name="Tagirdzhanova G."/>
        </authorList>
    </citation>
    <scope>NUCLEOTIDE SEQUENCE</scope>
</reference>
<feature type="region of interest" description="Disordered" evidence="9">
    <location>
        <begin position="514"/>
        <end position="533"/>
    </location>
</feature>
<dbReference type="GO" id="GO:0034727">
    <property type="term" value="P:piecemeal microautophagy of the nucleus"/>
    <property type="evidence" value="ECO:0007669"/>
    <property type="project" value="TreeGrafter"/>
</dbReference>
<evidence type="ECO:0000256" key="2">
    <source>
        <dbReference type="ARBA" id="ARBA00022448"/>
    </source>
</evidence>
<dbReference type="GO" id="GO:0006869">
    <property type="term" value="P:lipid transport"/>
    <property type="evidence" value="ECO:0007669"/>
    <property type="project" value="UniProtKB-KW"/>
</dbReference>
<name>A0A8H3I6K4_9LECA</name>
<dbReference type="Proteomes" id="UP000664169">
    <property type="component" value="Unassembled WGS sequence"/>
</dbReference>
<dbReference type="PANTHER" id="PTHR10972">
    <property type="entry name" value="OXYSTEROL-BINDING PROTEIN-RELATED"/>
    <property type="match status" value="1"/>
</dbReference>
<keyword evidence="4" id="KW-0445">Lipid transport</keyword>
<dbReference type="InterPro" id="IPR002110">
    <property type="entry name" value="Ankyrin_rpt"/>
</dbReference>
<dbReference type="GO" id="GO:0097038">
    <property type="term" value="C:perinuclear endoplasmic reticulum"/>
    <property type="evidence" value="ECO:0007669"/>
    <property type="project" value="TreeGrafter"/>
</dbReference>
<dbReference type="AlphaFoldDB" id="A0A8H3I6K4"/>
<evidence type="ECO:0000256" key="5">
    <source>
        <dbReference type="ARBA" id="ARBA00023121"/>
    </source>
</evidence>
<feature type="repeat" description="ANK" evidence="6">
    <location>
        <begin position="238"/>
        <end position="270"/>
    </location>
</feature>
<dbReference type="Pfam" id="PF00023">
    <property type="entry name" value="Ank"/>
    <property type="match status" value="1"/>
</dbReference>
<dbReference type="Pfam" id="PF00169">
    <property type="entry name" value="PH"/>
    <property type="match status" value="1"/>
</dbReference>
<evidence type="ECO:0000256" key="6">
    <source>
        <dbReference type="PROSITE-ProRule" id="PRU00023"/>
    </source>
</evidence>
<evidence type="ECO:0000256" key="9">
    <source>
        <dbReference type="SAM" id="MobiDB-lite"/>
    </source>
</evidence>
<dbReference type="InterPro" id="IPR036770">
    <property type="entry name" value="Ankyrin_rpt-contain_sf"/>
</dbReference>
<evidence type="ECO:0000256" key="7">
    <source>
        <dbReference type="RuleBase" id="RU003844"/>
    </source>
</evidence>
<dbReference type="EMBL" id="CAJPDQ010000003">
    <property type="protein sequence ID" value="CAF9906773.1"/>
    <property type="molecule type" value="Genomic_DNA"/>
</dbReference>
<protein>
    <recommendedName>
        <fullName evidence="10">PH domain-containing protein</fullName>
    </recommendedName>
</protein>
<dbReference type="PROSITE" id="PS50088">
    <property type="entry name" value="ANK_REPEAT"/>
    <property type="match status" value="3"/>
</dbReference>
<dbReference type="Gene3D" id="2.40.160.120">
    <property type="match status" value="1"/>
</dbReference>
<dbReference type="SUPFAM" id="SSF144000">
    <property type="entry name" value="Oxysterol-binding protein-like"/>
    <property type="match status" value="1"/>
</dbReference>
<feature type="coiled-coil region" evidence="8">
    <location>
        <begin position="631"/>
        <end position="658"/>
    </location>
</feature>
<keyword evidence="6" id="KW-0040">ANK repeat</keyword>
<evidence type="ECO:0000313" key="12">
    <source>
        <dbReference type="Proteomes" id="UP000664169"/>
    </source>
</evidence>
<dbReference type="InterPro" id="IPR001849">
    <property type="entry name" value="PH_domain"/>
</dbReference>
<dbReference type="PROSITE" id="PS50003">
    <property type="entry name" value="PH_DOMAIN"/>
    <property type="match status" value="1"/>
</dbReference>
<dbReference type="Pfam" id="PF01237">
    <property type="entry name" value="Oxysterol_BP"/>
    <property type="match status" value="1"/>
</dbReference>
<feature type="compositionally biased region" description="Polar residues" evidence="9">
    <location>
        <begin position="427"/>
        <end position="441"/>
    </location>
</feature>
<sequence length="1161" mass="129396">MAEPLQHAYGHRRSQSSLVTAALSREKTKEDGEAELGVSSVRSGPEIDNAAMSGPSEMTRFAPGLSIDQSIKAFKTFELLRSGDPDKIKQALQENGSLKGTTVLHLAVQCASPAVIDQILRSAIDVDAQDKDGNSALHLAAILGRAALVKLLLDHQVDTSMLNYKGQTALDVARTPEIFQLLQLDRAMVTEKQIAKVHGLVKQGDYDGLEALLESSQINNIIDVNAMELASELSTVESGGTLLHEAARKKDIKLVQLLLLNGADPFRRDKKGRLPKDVTKDDKTRAILKKSPATTAAQRGVQEKAILGTNPASEKPMGRDSREIKGYLKKWTNYTSGYKLRWFVLEDGVLSYYKHQDDAGSTCRGAMNMKIAKLSMDTQDKTKFEIIGGSSVKYHLKANHEVETKRWFWALNNAIQWAKDEARQGDQKASNKANAQRQAISEQRAREVTLAEGRKVPTDIRLTNQGLVPTSANMTSSMTSKSSVHQMTPAAGSVTGDDISAVGSYEPSLAIGELNATQPDGHDDEYGEDASSHELRPESKDAFAITAQSANLQLEILQHVSQALETRIAHTPDTPISDADIQQAVSTYLSAAQSLRAMVANLQRITQDRDAYWQNKLDREVEMRRMWEESMARVVQDQEELEGKIGESEEKRKRTKRALREVLEVVPTESLPAIDQAESEAISPQRRVSYAVNRRDTIATIKDLSDSDSDLDEEEFFDAVGAGQVPVEQMPVLPAAVDAETPREEPSREVEKHPLEASFIGYEDPVRQKLKLDADDRPKISLWGILKSMIGKDMTKMTLPVSFNEPTSLLQRMAEDMEYTDLLDTAAERTDSTERMVYIAAFAASEYASTIGRVAKPFNPLLGETYEYARPDKGYRFFVEQVSHHPPIGAAWADAKKWTYYGESAVKSKFYGRAFDINPLGTWFLRLRPVTGGEELYSWKKVTTSVIGIMTGSPTVDNYGIMEIKNWNTGEVCSLDFKARGWKASSAYQTLGKVVDANSKTRWSMGGRWNDKIFARLTPGFEADNLEAVTGSEKAFLVWQAHVRPTGIPFNLTPFGVTLNAIPDRLRRCLPQTDSRLRPDQRAMEDGEYDLAATEKNRLEEKQRAKRRVQEAEGTVHVPRWFHKTICETTGEEYWSTDGGYWRMREEASNGGQWQDIDDIF</sequence>
<dbReference type="CDD" id="cd13292">
    <property type="entry name" value="PH_Osh1p_Osh2p_yeast"/>
    <property type="match status" value="1"/>
</dbReference>
<accession>A0A8H3I6K4</accession>
<keyword evidence="12" id="KW-1185">Reference proteome</keyword>
<dbReference type="Gene3D" id="3.30.70.3490">
    <property type="match status" value="1"/>
</dbReference>
<dbReference type="PROSITE" id="PS01013">
    <property type="entry name" value="OSBP"/>
    <property type="match status" value="1"/>
</dbReference>
<evidence type="ECO:0000256" key="4">
    <source>
        <dbReference type="ARBA" id="ARBA00023055"/>
    </source>
</evidence>
<dbReference type="Gene3D" id="1.25.40.20">
    <property type="entry name" value="Ankyrin repeat-containing domain"/>
    <property type="match status" value="2"/>
</dbReference>
<dbReference type="InterPro" id="IPR018494">
    <property type="entry name" value="Oxysterol-bd_CS"/>
</dbReference>
<dbReference type="GO" id="GO:0032934">
    <property type="term" value="F:sterol binding"/>
    <property type="evidence" value="ECO:0007669"/>
    <property type="project" value="TreeGrafter"/>
</dbReference>
<evidence type="ECO:0000256" key="1">
    <source>
        <dbReference type="ARBA" id="ARBA00008842"/>
    </source>
</evidence>
<dbReference type="Pfam" id="PF12796">
    <property type="entry name" value="Ank_2"/>
    <property type="match status" value="1"/>
</dbReference>
<dbReference type="GO" id="GO:0006887">
    <property type="term" value="P:exocytosis"/>
    <property type="evidence" value="ECO:0007669"/>
    <property type="project" value="TreeGrafter"/>
</dbReference>
<feature type="region of interest" description="Disordered" evidence="9">
    <location>
        <begin position="422"/>
        <end position="448"/>
    </location>
</feature>
<dbReference type="OrthoDB" id="1854502at2759"/>
<organism evidence="11 12">
    <name type="scientific">Gomphillus americanus</name>
    <dbReference type="NCBI Taxonomy" id="1940652"/>
    <lineage>
        <taxon>Eukaryota</taxon>
        <taxon>Fungi</taxon>
        <taxon>Dikarya</taxon>
        <taxon>Ascomycota</taxon>
        <taxon>Pezizomycotina</taxon>
        <taxon>Lecanoromycetes</taxon>
        <taxon>OSLEUM clade</taxon>
        <taxon>Ostropomycetidae</taxon>
        <taxon>Ostropales</taxon>
        <taxon>Graphidaceae</taxon>
        <taxon>Gomphilloideae</taxon>
        <taxon>Gomphillus</taxon>
    </lineage>
</organism>
<evidence type="ECO:0000256" key="3">
    <source>
        <dbReference type="ARBA" id="ARBA00022553"/>
    </source>
</evidence>
<evidence type="ECO:0000313" key="11">
    <source>
        <dbReference type="EMBL" id="CAF9906773.1"/>
    </source>
</evidence>
<evidence type="ECO:0000259" key="10">
    <source>
        <dbReference type="PROSITE" id="PS50003"/>
    </source>
</evidence>
<keyword evidence="3" id="KW-0597">Phosphoprotein</keyword>
<dbReference type="FunFam" id="2.30.29.30:FF:000061">
    <property type="entry name" value="Oxysterol binding protein 1"/>
    <property type="match status" value="1"/>
</dbReference>
<dbReference type="InterPro" id="IPR011993">
    <property type="entry name" value="PH-like_dom_sf"/>
</dbReference>
<dbReference type="Gene3D" id="2.30.29.30">
    <property type="entry name" value="Pleckstrin-homology domain (PH domain)/Phosphotyrosine-binding domain (PTB)"/>
    <property type="match status" value="1"/>
</dbReference>
<gene>
    <name evidence="11" type="ORF">GOMPHAMPRED_004920</name>
</gene>
<dbReference type="SMART" id="SM00248">
    <property type="entry name" value="ANK"/>
    <property type="match status" value="3"/>
</dbReference>
<proteinExistence type="inferred from homology"/>
<feature type="repeat" description="ANK" evidence="6">
    <location>
        <begin position="99"/>
        <end position="131"/>
    </location>
</feature>
<dbReference type="PROSITE" id="PS50297">
    <property type="entry name" value="ANK_REP_REGION"/>
    <property type="match status" value="3"/>
</dbReference>
<dbReference type="SUPFAM" id="SSF50729">
    <property type="entry name" value="PH domain-like"/>
    <property type="match status" value="1"/>
</dbReference>
<dbReference type="GO" id="GO:0006897">
    <property type="term" value="P:endocytosis"/>
    <property type="evidence" value="ECO:0007669"/>
    <property type="project" value="TreeGrafter"/>
</dbReference>
<dbReference type="SUPFAM" id="SSF48403">
    <property type="entry name" value="Ankyrin repeat"/>
    <property type="match status" value="1"/>
</dbReference>
<dbReference type="GO" id="GO:0005829">
    <property type="term" value="C:cytosol"/>
    <property type="evidence" value="ECO:0007669"/>
    <property type="project" value="TreeGrafter"/>
</dbReference>
<keyword evidence="2" id="KW-0813">Transport</keyword>
<feature type="repeat" description="ANK" evidence="6">
    <location>
        <begin position="132"/>
        <end position="164"/>
    </location>
</feature>
<dbReference type="FunFam" id="2.40.160.120:FF:000008">
    <property type="entry name" value="Oxysterol binding protein (Osh1)"/>
    <property type="match status" value="1"/>
</dbReference>
<dbReference type="GO" id="GO:0005635">
    <property type="term" value="C:nuclear envelope"/>
    <property type="evidence" value="ECO:0007669"/>
    <property type="project" value="TreeGrafter"/>
</dbReference>